<sequence>MQNLTKHTKVTEAGKTLAVNGHVVPELSAIQAEEERLNADLERIESQKQAIEDRKRQAQETERNQLVAERDSLLEDARDFRQQARQAPNEDEKRTLYSFAADSERQARDIDRKLGLATSDPSEASPDKRWFEQHHRLTLAFQLLGVFVSLWVAYNSFTDLHNMIQEVNKSLAFDKQMQPYDLTSVQKFAYEKFVQLTDLPIALLLLMFVVPMVGFYVLPFVQSGKDFYREFFDELTPWQRSKLATCFILGFLLLAALSHLVKP</sequence>
<dbReference type="EMBL" id="WJXZ01000006">
    <property type="protein sequence ID" value="MRS61885.1"/>
    <property type="molecule type" value="Genomic_DNA"/>
</dbReference>
<accession>A0A7K0EJE4</accession>
<dbReference type="Proteomes" id="UP000441754">
    <property type="component" value="Unassembled WGS sequence"/>
</dbReference>
<keyword evidence="2" id="KW-0472">Membrane</keyword>
<protein>
    <submittedName>
        <fullName evidence="3">Uncharacterized protein</fullName>
    </submittedName>
</protein>
<keyword evidence="2" id="KW-1133">Transmembrane helix</keyword>
<keyword evidence="4" id="KW-1185">Reference proteome</keyword>
<evidence type="ECO:0000313" key="4">
    <source>
        <dbReference type="Proteomes" id="UP000441754"/>
    </source>
</evidence>
<organism evidence="3 4">
    <name type="scientific">Larkinella terrae</name>
    <dbReference type="NCBI Taxonomy" id="2025311"/>
    <lineage>
        <taxon>Bacteria</taxon>
        <taxon>Pseudomonadati</taxon>
        <taxon>Bacteroidota</taxon>
        <taxon>Cytophagia</taxon>
        <taxon>Cytophagales</taxon>
        <taxon>Spirosomataceae</taxon>
        <taxon>Larkinella</taxon>
    </lineage>
</organism>
<evidence type="ECO:0000256" key="1">
    <source>
        <dbReference type="SAM" id="Coils"/>
    </source>
</evidence>
<name>A0A7K0EJE4_9BACT</name>
<feature type="transmembrane region" description="Helical" evidence="2">
    <location>
        <begin position="137"/>
        <end position="154"/>
    </location>
</feature>
<gene>
    <name evidence="3" type="ORF">GJJ30_11355</name>
</gene>
<feature type="coiled-coil region" evidence="1">
    <location>
        <begin position="27"/>
        <end position="83"/>
    </location>
</feature>
<keyword evidence="2" id="KW-0812">Transmembrane</keyword>
<reference evidence="3 4" key="1">
    <citation type="journal article" date="2018" name="Antonie Van Leeuwenhoek">
        <title>Larkinella terrae sp. nov., isolated from soil on Jeju Island, South Korea.</title>
        <authorList>
            <person name="Ten L.N."/>
            <person name="Jeon J."/>
            <person name="Park S.J."/>
            <person name="Park S."/>
            <person name="Lee S.Y."/>
            <person name="Kim M.K."/>
            <person name="Jung H.Y."/>
        </authorList>
    </citation>
    <scope>NUCLEOTIDE SEQUENCE [LARGE SCALE GENOMIC DNA]</scope>
    <source>
        <strain evidence="3 4">KCTC 52001</strain>
    </source>
</reference>
<dbReference type="RefSeq" id="WP_154175274.1">
    <property type="nucleotide sequence ID" value="NZ_WJXZ01000006.1"/>
</dbReference>
<feature type="transmembrane region" description="Helical" evidence="2">
    <location>
        <begin position="201"/>
        <end position="221"/>
    </location>
</feature>
<dbReference type="OrthoDB" id="954004at2"/>
<dbReference type="AlphaFoldDB" id="A0A7K0EJE4"/>
<evidence type="ECO:0000256" key="2">
    <source>
        <dbReference type="SAM" id="Phobius"/>
    </source>
</evidence>
<keyword evidence="1" id="KW-0175">Coiled coil</keyword>
<proteinExistence type="predicted"/>
<comment type="caution">
    <text evidence="3">The sequence shown here is derived from an EMBL/GenBank/DDBJ whole genome shotgun (WGS) entry which is preliminary data.</text>
</comment>
<feature type="transmembrane region" description="Helical" evidence="2">
    <location>
        <begin position="242"/>
        <end position="261"/>
    </location>
</feature>
<evidence type="ECO:0000313" key="3">
    <source>
        <dbReference type="EMBL" id="MRS61885.1"/>
    </source>
</evidence>